<sequence>MQKDTSLLPPSMPSASNTVMGGGQQASGSEVPTNSETGHHTCPKKPPKPSMSKVIMGAMKEKGARSRMSRAALKKALTTMGFDMTRNAFHFKQVLMGLVDKGVLKQVTGRGVSGSFRLGKKWATKAKLKAKRQQRRRRRQSGRRRSGPRQSRQRRSLLGSKQGHKRLFKRARRVNKCHRN</sequence>
<name>A0ABM0SK89_GALVR</name>
<evidence type="ECO:0000256" key="2">
    <source>
        <dbReference type="RuleBase" id="RU003894"/>
    </source>
</evidence>
<dbReference type="InterPro" id="IPR005819">
    <property type="entry name" value="H1/H5"/>
</dbReference>
<evidence type="ECO:0000313" key="5">
    <source>
        <dbReference type="Proteomes" id="UP000694923"/>
    </source>
</evidence>
<comment type="similarity">
    <text evidence="2">Belongs to the histone H1/H5 family.</text>
</comment>
<dbReference type="RefSeq" id="XP_008593280.1">
    <property type="nucleotide sequence ID" value="XM_008595058.1"/>
</dbReference>
<feature type="region of interest" description="Disordered" evidence="3">
    <location>
        <begin position="1"/>
        <end position="52"/>
    </location>
</feature>
<proteinExistence type="inferred from homology"/>
<dbReference type="SMART" id="SM00526">
    <property type="entry name" value="H15"/>
    <property type="match status" value="1"/>
</dbReference>
<keyword evidence="2" id="KW-0158">Chromosome</keyword>
<dbReference type="InterPro" id="IPR005818">
    <property type="entry name" value="Histone_H1/H5_H15"/>
</dbReference>
<feature type="region of interest" description="Disordered" evidence="3">
    <location>
        <begin position="123"/>
        <end position="180"/>
    </location>
</feature>
<dbReference type="GeneID" id="103611009"/>
<evidence type="ECO:0000259" key="4">
    <source>
        <dbReference type="PROSITE" id="PS51504"/>
    </source>
</evidence>
<feature type="compositionally biased region" description="Basic residues" evidence="3">
    <location>
        <begin position="123"/>
        <end position="155"/>
    </location>
</feature>
<dbReference type="Gene3D" id="1.10.10.10">
    <property type="entry name" value="Winged helix-like DNA-binding domain superfamily/Winged helix DNA-binding domain"/>
    <property type="match status" value="1"/>
</dbReference>
<evidence type="ECO:0000313" key="6">
    <source>
        <dbReference type="RefSeq" id="XP_008563727.1"/>
    </source>
</evidence>
<feature type="domain" description="H15" evidence="4">
    <location>
        <begin position="47"/>
        <end position="120"/>
    </location>
</feature>
<dbReference type="PROSITE" id="PS51504">
    <property type="entry name" value="H15"/>
    <property type="match status" value="1"/>
</dbReference>
<protein>
    <submittedName>
        <fullName evidence="6 7">Spermatid-specific linker histone H1-like protein</fullName>
    </submittedName>
</protein>
<feature type="compositionally biased region" description="Basic residues" evidence="3">
    <location>
        <begin position="162"/>
        <end position="180"/>
    </location>
</feature>
<evidence type="ECO:0000256" key="1">
    <source>
        <dbReference type="ARBA" id="ARBA00023125"/>
    </source>
</evidence>
<keyword evidence="5" id="KW-1185">Reference proteome</keyword>
<dbReference type="SUPFAM" id="SSF46785">
    <property type="entry name" value="Winged helix' DNA-binding domain"/>
    <property type="match status" value="1"/>
</dbReference>
<dbReference type="InterPro" id="IPR036390">
    <property type="entry name" value="WH_DNA-bd_sf"/>
</dbReference>
<comment type="subcellular location">
    <subcellularLocation>
        <location evidence="2">Nucleus</location>
    </subcellularLocation>
</comment>
<dbReference type="RefSeq" id="XP_008563727.1">
    <property type="nucleotide sequence ID" value="XM_008565505.1"/>
</dbReference>
<gene>
    <name evidence="7" type="primary">LOC103611009</name>
    <name evidence="6" type="synonym">LOC103584546</name>
</gene>
<keyword evidence="2" id="KW-0539">Nucleus</keyword>
<dbReference type="PRINTS" id="PR00624">
    <property type="entry name" value="HISTONEH5"/>
</dbReference>
<feature type="compositionally biased region" description="Polar residues" evidence="3">
    <location>
        <begin position="26"/>
        <end position="36"/>
    </location>
</feature>
<evidence type="ECO:0000313" key="7">
    <source>
        <dbReference type="RefSeq" id="XP_008593280.1"/>
    </source>
</evidence>
<organism evidence="5 7">
    <name type="scientific">Galeopterus variegatus</name>
    <name type="common">Malayan flying lemur</name>
    <name type="synonym">Cynocephalus variegatus</name>
    <dbReference type="NCBI Taxonomy" id="482537"/>
    <lineage>
        <taxon>Eukaryota</taxon>
        <taxon>Metazoa</taxon>
        <taxon>Chordata</taxon>
        <taxon>Craniata</taxon>
        <taxon>Vertebrata</taxon>
        <taxon>Euteleostomi</taxon>
        <taxon>Mammalia</taxon>
        <taxon>Eutheria</taxon>
        <taxon>Euarchontoglires</taxon>
        <taxon>Dermoptera</taxon>
        <taxon>Cynocephalidae</taxon>
        <taxon>Galeopterus</taxon>
    </lineage>
</organism>
<reference evidence="6 7" key="1">
    <citation type="submission" date="2025-05" db="UniProtKB">
        <authorList>
            <consortium name="RefSeq"/>
        </authorList>
    </citation>
    <scope>IDENTIFICATION</scope>
</reference>
<dbReference type="GeneID" id="103584546"/>
<dbReference type="CDD" id="cd00073">
    <property type="entry name" value="H15"/>
    <property type="match status" value="1"/>
</dbReference>
<accession>A0ABM0SK89</accession>
<keyword evidence="1 2" id="KW-0238">DNA-binding</keyword>
<dbReference type="InterPro" id="IPR036388">
    <property type="entry name" value="WH-like_DNA-bd_sf"/>
</dbReference>
<dbReference type="Proteomes" id="UP000694923">
    <property type="component" value="Unplaced"/>
</dbReference>
<evidence type="ECO:0000256" key="3">
    <source>
        <dbReference type="SAM" id="MobiDB-lite"/>
    </source>
</evidence>
<dbReference type="Pfam" id="PF00538">
    <property type="entry name" value="Linker_histone"/>
    <property type="match status" value="1"/>
</dbReference>